<dbReference type="EMBL" id="JGWH01000151">
    <property type="protein sequence ID" value="KCV31921.1"/>
    <property type="molecule type" value="Genomic_DNA"/>
</dbReference>
<organism evidence="1 2">
    <name type="scientific">Bordetella bronchiseptica 00-P-2796</name>
    <dbReference type="NCBI Taxonomy" id="1331199"/>
    <lineage>
        <taxon>Bacteria</taxon>
        <taxon>Pseudomonadati</taxon>
        <taxon>Pseudomonadota</taxon>
        <taxon>Betaproteobacteria</taxon>
        <taxon>Burkholderiales</taxon>
        <taxon>Alcaligenaceae</taxon>
        <taxon>Bordetella</taxon>
    </lineage>
</organism>
<sequence length="44" mass="5321">MTRRLDLRSRPPLQENPFVTGFFASSRYLDAERLNFRLLFPYQT</sequence>
<evidence type="ECO:0000313" key="2">
    <source>
        <dbReference type="Proteomes" id="UP000025756"/>
    </source>
</evidence>
<evidence type="ECO:0000313" key="1">
    <source>
        <dbReference type="EMBL" id="KCV31921.1"/>
    </source>
</evidence>
<comment type="caution">
    <text evidence="1">The sequence shown here is derived from an EMBL/GenBank/DDBJ whole genome shotgun (WGS) entry which is preliminary data.</text>
</comment>
<dbReference type="Proteomes" id="UP000025756">
    <property type="component" value="Unassembled WGS sequence"/>
</dbReference>
<gene>
    <name evidence="1" type="ORF">L490_2040</name>
</gene>
<protein>
    <submittedName>
        <fullName evidence="1">Uncharacterized protein</fullName>
    </submittedName>
</protein>
<name>A0ABR4R9Z1_BORBO</name>
<reference evidence="1 2" key="1">
    <citation type="submission" date="2014-03" db="EMBL/GenBank/DDBJ databases">
        <title>Genome sequence of Bordetella bronchiseptica.</title>
        <authorList>
            <person name="Harvill E."/>
            <person name="Goodfield L.L."/>
            <person name="Ivanov Y.V."/>
            <person name="Meyer J.A."/>
            <person name="Muse S.J."/>
            <person name="Jacobs N."/>
            <person name="Bendor L."/>
            <person name="Smallridge W.E."/>
            <person name="Brinkac L.M."/>
            <person name="Sanka R."/>
            <person name="Kim M."/>
            <person name="Losada L."/>
        </authorList>
    </citation>
    <scope>NUCLEOTIDE SEQUENCE [LARGE SCALE GENOMIC DNA]</scope>
    <source>
        <strain evidence="1 2">00-P-2796</strain>
    </source>
</reference>
<accession>A0ABR4R9Z1</accession>
<proteinExistence type="predicted"/>
<keyword evidence="2" id="KW-1185">Reference proteome</keyword>